<gene>
    <name evidence="3" type="ORF">GCM10018980_37310</name>
</gene>
<name>A0A919C7F4_9ACTN</name>
<evidence type="ECO:0000313" key="3">
    <source>
        <dbReference type="EMBL" id="GHG53356.1"/>
    </source>
</evidence>
<sequence>MPPGSEGQSDGVAAGPGIRPVRLIHTEATTEIPVHLLFRDDPDPVEVPLRPAVVARRQGTGEQPRQRRPVPVRRRPLPQTDPELAERPARVLPGAAGVLAGACGVTGCLATTWWAGLLPPLAGEALRLPVSTGAGLGPAQWAAYAGAGMLGAFGFGGLARGRAGRAWVLGLFGRYRGTVRRTGLLWVNPLVLRRRVDVRLRHWRSEAMPATDPDGVALRVVVLVVWRVRDTARALLGIDDHETYLRECVEAALARVPVEPAGGTRGGTTAAGDALTRLVGTETAPVGLEVFSVQPVRVDYAPEVASAMHRRRIAALDARQRASMLSSVVDSVEDTVTRLTVRGLVELDDYERKVLVRDLTVAFCSGRGEPV</sequence>
<feature type="compositionally biased region" description="Basic residues" evidence="1">
    <location>
        <begin position="66"/>
        <end position="76"/>
    </location>
</feature>
<dbReference type="Proteomes" id="UP000619355">
    <property type="component" value="Unassembled WGS sequence"/>
</dbReference>
<evidence type="ECO:0000256" key="1">
    <source>
        <dbReference type="SAM" id="MobiDB-lite"/>
    </source>
</evidence>
<evidence type="ECO:0000313" key="4">
    <source>
        <dbReference type="Proteomes" id="UP000619355"/>
    </source>
</evidence>
<dbReference type="SMART" id="SM00244">
    <property type="entry name" value="PHB"/>
    <property type="match status" value="1"/>
</dbReference>
<reference evidence="4" key="1">
    <citation type="journal article" date="2019" name="Int. J. Syst. Evol. Microbiol.">
        <title>The Global Catalogue of Microorganisms (GCM) 10K type strain sequencing project: providing services to taxonomists for standard genome sequencing and annotation.</title>
        <authorList>
            <consortium name="The Broad Institute Genomics Platform"/>
            <consortium name="The Broad Institute Genome Sequencing Center for Infectious Disease"/>
            <person name="Wu L."/>
            <person name="Ma J."/>
        </authorList>
    </citation>
    <scope>NUCLEOTIDE SEQUENCE [LARGE SCALE GENOMIC DNA]</scope>
    <source>
        <strain evidence="4">JCM 4253</strain>
    </source>
</reference>
<dbReference type="Pfam" id="PF01145">
    <property type="entry name" value="Band_7"/>
    <property type="match status" value="1"/>
</dbReference>
<accession>A0A919C7F4</accession>
<dbReference type="AlphaFoldDB" id="A0A919C7F4"/>
<dbReference type="PANTHER" id="PTHR43446:SF1">
    <property type="entry name" value="BAND 7 DOMAIN-CONTAINING PROTEIN"/>
    <property type="match status" value="1"/>
</dbReference>
<keyword evidence="4" id="KW-1185">Reference proteome</keyword>
<proteinExistence type="predicted"/>
<dbReference type="SUPFAM" id="SSF117892">
    <property type="entry name" value="Band 7/SPFH domain"/>
    <property type="match status" value="1"/>
</dbReference>
<organism evidence="3 4">
    <name type="scientific">Streptomyces capoamus</name>
    <dbReference type="NCBI Taxonomy" id="68183"/>
    <lineage>
        <taxon>Bacteria</taxon>
        <taxon>Bacillati</taxon>
        <taxon>Actinomycetota</taxon>
        <taxon>Actinomycetes</taxon>
        <taxon>Kitasatosporales</taxon>
        <taxon>Streptomycetaceae</taxon>
        <taxon>Streptomyces</taxon>
    </lineage>
</organism>
<dbReference type="InterPro" id="IPR036013">
    <property type="entry name" value="Band_7/SPFH_dom_sf"/>
</dbReference>
<comment type="caution">
    <text evidence="3">The sequence shown here is derived from an EMBL/GenBank/DDBJ whole genome shotgun (WGS) entry which is preliminary data.</text>
</comment>
<dbReference type="InterPro" id="IPR001107">
    <property type="entry name" value="Band_7"/>
</dbReference>
<protein>
    <submittedName>
        <fullName evidence="3">Membrane protein</fullName>
    </submittedName>
</protein>
<dbReference type="EMBL" id="BNBF01000010">
    <property type="protein sequence ID" value="GHG53356.1"/>
    <property type="molecule type" value="Genomic_DNA"/>
</dbReference>
<dbReference type="Gene3D" id="3.30.479.30">
    <property type="entry name" value="Band 7 domain"/>
    <property type="match status" value="1"/>
</dbReference>
<feature type="region of interest" description="Disordered" evidence="1">
    <location>
        <begin position="53"/>
        <end position="85"/>
    </location>
</feature>
<evidence type="ECO:0000259" key="2">
    <source>
        <dbReference type="SMART" id="SM00244"/>
    </source>
</evidence>
<feature type="domain" description="Band 7" evidence="2">
    <location>
        <begin position="156"/>
        <end position="312"/>
    </location>
</feature>
<dbReference type="PANTHER" id="PTHR43446">
    <property type="entry name" value="MEMBRANE PROTEIN-RELATED"/>
    <property type="match status" value="1"/>
</dbReference>